<dbReference type="HOGENOM" id="CLU_051012_0_0_10"/>
<dbReference type="AlphaFoldDB" id="U6R7V6"/>
<protein>
    <submittedName>
        <fullName evidence="5">Uncharacterized protein</fullName>
    </submittedName>
</protein>
<dbReference type="InterPro" id="IPR015914">
    <property type="entry name" value="PAPs_N"/>
</dbReference>
<evidence type="ECO:0000313" key="5">
    <source>
        <dbReference type="EMBL" id="EOA52310.1"/>
    </source>
</evidence>
<sequence length="392" mass="44751">MMKQRIIIGFLCICLASMAFAQERIRIEHGPYLQNLKETETTIVWMASKPSVGWVELAPDDGSTYYQKEREKFFDTTNGVKNTSLLHVVKISGLKPGTGYRYRVYAQEVLDHQGVEVTYGKVAATDVYGAKPLVFTTNDRHKPETSFAMINDIHGRTDDIPKLLEVADYKKMDMIIFNGDMLTQLKDESGLFSGFMDVAIDLFAKEKPMYYARGNHETRGLFATSFQRYFSPKEPHLYYLVRQGPVCFIFLDTGEDKPDSDIEYSGITDYDRYRTEQAQWLARAVQSDDFKQAKYKIVIAHMPPLPDKNLWHGQMEVLEKFVPILNQAGVDVMLSGHLHRYFNNKPTDKVKFPVIDNAHKTVIKAVAESNQLVLEVKDLQGKPVDTIVIPAK</sequence>
<dbReference type="OrthoDB" id="596345at2"/>
<dbReference type="InterPro" id="IPR039331">
    <property type="entry name" value="PAPs-like"/>
</dbReference>
<comment type="caution">
    <text evidence="5">The sequence shown here is derived from an EMBL/GenBank/DDBJ whole genome shotgun (WGS) entry which is preliminary data.</text>
</comment>
<dbReference type="Gene3D" id="2.60.40.380">
    <property type="entry name" value="Purple acid phosphatase-like, N-terminal"/>
    <property type="match status" value="1"/>
</dbReference>
<dbReference type="RefSeq" id="WP_005944974.1">
    <property type="nucleotide sequence ID" value="NZ_KB890319.1"/>
</dbReference>
<evidence type="ECO:0000259" key="4">
    <source>
        <dbReference type="Pfam" id="PF16656"/>
    </source>
</evidence>
<dbReference type="InterPro" id="IPR004843">
    <property type="entry name" value="Calcineurin-like_PHP"/>
</dbReference>
<gene>
    <name evidence="5" type="ORF">HMPREF1534_03736</name>
</gene>
<feature type="chain" id="PRO_5004677899" evidence="2">
    <location>
        <begin position="22"/>
        <end position="392"/>
    </location>
</feature>
<dbReference type="InterPro" id="IPR008963">
    <property type="entry name" value="Purple_acid_Pase-like_N"/>
</dbReference>
<dbReference type="EMBL" id="AQHY01000040">
    <property type="protein sequence ID" value="EOA52310.1"/>
    <property type="molecule type" value="Genomic_DNA"/>
</dbReference>
<dbReference type="Pfam" id="PF00149">
    <property type="entry name" value="Metallophos"/>
    <property type="match status" value="1"/>
</dbReference>
<dbReference type="GeneID" id="60060448"/>
<reference evidence="5 6" key="1">
    <citation type="submission" date="2013-04" db="EMBL/GenBank/DDBJ databases">
        <title>The Genome Sequence of Bacteroides massiliensis DSM 17679.</title>
        <authorList>
            <consortium name="The Broad Institute Genomics Platform"/>
            <person name="Earl A."/>
            <person name="Ward D."/>
            <person name="Feldgarden M."/>
            <person name="Gevers D."/>
            <person name="Martens E."/>
            <person name="Fenner L."/>
            <person name="Roux V."/>
            <person name="Mallet M.N."/>
            <person name="Raoult D."/>
            <person name="Walker B."/>
            <person name="Young S."/>
            <person name="Zeng Q."/>
            <person name="Gargeya S."/>
            <person name="Fitzgerald M."/>
            <person name="Haas B."/>
            <person name="Abouelleil A."/>
            <person name="Allen A.W."/>
            <person name="Alvarado L."/>
            <person name="Arachchi H.M."/>
            <person name="Berlin A.M."/>
            <person name="Chapman S.B."/>
            <person name="Gainer-Dewar J."/>
            <person name="Goldberg J."/>
            <person name="Griggs A."/>
            <person name="Gujja S."/>
            <person name="Hansen M."/>
            <person name="Howarth C."/>
            <person name="Imamovic A."/>
            <person name="Ireland A."/>
            <person name="Larimer J."/>
            <person name="McCowan C."/>
            <person name="Murphy C."/>
            <person name="Pearson M."/>
            <person name="Poon T.W."/>
            <person name="Priest M."/>
            <person name="Roberts A."/>
            <person name="Saif S."/>
            <person name="Shea T."/>
            <person name="Sisk P."/>
            <person name="Sykes S."/>
            <person name="Wortman J."/>
            <person name="Nusbaum C."/>
            <person name="Birren B."/>
        </authorList>
    </citation>
    <scope>NUCLEOTIDE SEQUENCE [LARGE SCALE GENOMIC DNA]</scope>
    <source>
        <strain evidence="6">B84634 / Timone 84634 / DSM 17679 / JCM 13223</strain>
    </source>
</reference>
<evidence type="ECO:0000313" key="6">
    <source>
        <dbReference type="Proteomes" id="UP000017831"/>
    </source>
</evidence>
<dbReference type="InterPro" id="IPR029052">
    <property type="entry name" value="Metallo-depent_PP-like"/>
</dbReference>
<dbReference type="SUPFAM" id="SSF56300">
    <property type="entry name" value="Metallo-dependent phosphatases"/>
    <property type="match status" value="1"/>
</dbReference>
<dbReference type="SUPFAM" id="SSF49363">
    <property type="entry name" value="Purple acid phosphatase, N-terminal domain"/>
    <property type="match status" value="1"/>
</dbReference>
<evidence type="ECO:0000259" key="3">
    <source>
        <dbReference type="Pfam" id="PF00149"/>
    </source>
</evidence>
<organism evidence="5 6">
    <name type="scientific">Phocaeicola massiliensis B84634 = Timone 84634 = DSM 17679 = JCM 13223</name>
    <dbReference type="NCBI Taxonomy" id="1121098"/>
    <lineage>
        <taxon>Bacteria</taxon>
        <taxon>Pseudomonadati</taxon>
        <taxon>Bacteroidota</taxon>
        <taxon>Bacteroidia</taxon>
        <taxon>Bacteroidales</taxon>
        <taxon>Bacteroidaceae</taxon>
        <taxon>Phocaeicola</taxon>
    </lineage>
</organism>
<dbReference type="Gene3D" id="3.60.21.10">
    <property type="match status" value="1"/>
</dbReference>
<dbReference type="PANTHER" id="PTHR22953:SF153">
    <property type="entry name" value="PURPLE ACID PHOSPHATASE"/>
    <property type="match status" value="1"/>
</dbReference>
<proteinExistence type="predicted"/>
<dbReference type="STRING" id="1121098.HMPREF1534_03736"/>
<accession>U6R7V6</accession>
<name>U6R7V6_9BACT</name>
<feature type="domain" description="Calcineurin-like phosphoesterase" evidence="3">
    <location>
        <begin position="147"/>
        <end position="341"/>
    </location>
</feature>
<dbReference type="Pfam" id="PF16656">
    <property type="entry name" value="Pur_ac_phosph_N"/>
    <property type="match status" value="1"/>
</dbReference>
<dbReference type="PANTHER" id="PTHR22953">
    <property type="entry name" value="ACID PHOSPHATASE RELATED"/>
    <property type="match status" value="1"/>
</dbReference>
<dbReference type="PATRIC" id="fig|1121098.3.peg.3814"/>
<evidence type="ECO:0000256" key="2">
    <source>
        <dbReference type="SAM" id="SignalP"/>
    </source>
</evidence>
<dbReference type="GO" id="GO:0046872">
    <property type="term" value="F:metal ion binding"/>
    <property type="evidence" value="ECO:0007669"/>
    <property type="project" value="InterPro"/>
</dbReference>
<dbReference type="eggNOG" id="COG1409">
    <property type="taxonomic scope" value="Bacteria"/>
</dbReference>
<feature type="signal peptide" evidence="2">
    <location>
        <begin position="1"/>
        <end position="21"/>
    </location>
</feature>
<keyword evidence="1 2" id="KW-0732">Signal</keyword>
<feature type="domain" description="Purple acid phosphatase N-terminal" evidence="4">
    <location>
        <begin position="33"/>
        <end position="108"/>
    </location>
</feature>
<evidence type="ECO:0000256" key="1">
    <source>
        <dbReference type="ARBA" id="ARBA00022729"/>
    </source>
</evidence>
<dbReference type="Proteomes" id="UP000017831">
    <property type="component" value="Unassembled WGS sequence"/>
</dbReference>
<keyword evidence="6" id="KW-1185">Reference proteome</keyword>
<dbReference type="GO" id="GO:0003993">
    <property type="term" value="F:acid phosphatase activity"/>
    <property type="evidence" value="ECO:0007669"/>
    <property type="project" value="InterPro"/>
</dbReference>